<sequence>MSEEPYLGEIRLFSFDFAPADWELCNGQVISISQNQALFSLIGTTFGGDGRSTFALPDLRGRVPVHVSEEIKWGEVEGEEMHALTMQELPKHNHQVYASSQIADQPIAKDHVWAKTEAKVYSTDQNITMNNESLSYAGGNAGHNNMQPYIVANYCIATKGIFPPRN</sequence>
<dbReference type="EMBL" id="SOPW01000015">
    <property type="protein sequence ID" value="TFB14679.1"/>
    <property type="molecule type" value="Genomic_DNA"/>
</dbReference>
<dbReference type="RefSeq" id="WP_134340875.1">
    <property type="nucleotide sequence ID" value="NZ_SOPW01000015.1"/>
</dbReference>
<feature type="domain" description="Phage tail collar" evidence="1">
    <location>
        <begin position="8"/>
        <end position="64"/>
    </location>
</feature>
<comment type="caution">
    <text evidence="2">The sequence shown here is derived from an EMBL/GenBank/DDBJ whole genome shotgun (WGS) entry which is preliminary data.</text>
</comment>
<proteinExistence type="predicted"/>
<protein>
    <submittedName>
        <fullName evidence="2">Phage tail protein</fullName>
    </submittedName>
</protein>
<dbReference type="OrthoDB" id="9810174at2"/>
<dbReference type="Pfam" id="PF07484">
    <property type="entry name" value="Collar"/>
    <property type="match status" value="1"/>
</dbReference>
<dbReference type="Gene3D" id="3.90.1340.10">
    <property type="entry name" value="Phage tail collar domain"/>
    <property type="match status" value="1"/>
</dbReference>
<dbReference type="InterPro" id="IPR037053">
    <property type="entry name" value="Phage_tail_collar_dom_sf"/>
</dbReference>
<accession>A0A4Y8ILB9</accession>
<dbReference type="Proteomes" id="UP000297975">
    <property type="component" value="Unassembled WGS sequence"/>
</dbReference>
<evidence type="ECO:0000313" key="2">
    <source>
        <dbReference type="EMBL" id="TFB14679.1"/>
    </source>
</evidence>
<name>A0A4Y8ILB9_9BACI</name>
<keyword evidence="3" id="KW-1185">Reference proteome</keyword>
<reference evidence="2 3" key="1">
    <citation type="submission" date="2019-03" db="EMBL/GenBank/DDBJ databases">
        <authorList>
            <person name="He R.-H."/>
        </authorList>
    </citation>
    <scope>NUCLEOTIDE SEQUENCE [LARGE SCALE GENOMIC DNA]</scope>
    <source>
        <strain evidence="3">SH 714</strain>
    </source>
</reference>
<dbReference type="InterPro" id="IPR011083">
    <property type="entry name" value="Phage_tail_collar_dom"/>
</dbReference>
<evidence type="ECO:0000313" key="3">
    <source>
        <dbReference type="Proteomes" id="UP000297975"/>
    </source>
</evidence>
<dbReference type="AlphaFoldDB" id="A0A4Y8ILB9"/>
<dbReference type="SUPFAM" id="SSF88874">
    <property type="entry name" value="Receptor-binding domain of short tail fibre protein gp12"/>
    <property type="match status" value="1"/>
</dbReference>
<gene>
    <name evidence="2" type="ORF">E3U55_12825</name>
</gene>
<organism evidence="2 3">
    <name type="scientific">Filobacillus milosensis</name>
    <dbReference type="NCBI Taxonomy" id="94137"/>
    <lineage>
        <taxon>Bacteria</taxon>
        <taxon>Bacillati</taxon>
        <taxon>Bacillota</taxon>
        <taxon>Bacilli</taxon>
        <taxon>Bacillales</taxon>
        <taxon>Bacillaceae</taxon>
        <taxon>Filobacillus</taxon>
    </lineage>
</organism>
<evidence type="ECO:0000259" key="1">
    <source>
        <dbReference type="Pfam" id="PF07484"/>
    </source>
</evidence>